<feature type="domain" description="EGF-like" evidence="7">
    <location>
        <begin position="213"/>
        <end position="251"/>
    </location>
</feature>
<feature type="disulfide bond" evidence="6">
    <location>
        <begin position="202"/>
        <end position="211"/>
    </location>
</feature>
<proteinExistence type="predicted"/>
<dbReference type="Gene3D" id="2.10.25.10">
    <property type="entry name" value="Laminin"/>
    <property type="match status" value="9"/>
</dbReference>
<feature type="domain" description="EGF-like" evidence="7">
    <location>
        <begin position="252"/>
        <end position="286"/>
    </location>
</feature>
<feature type="domain" description="EGF-like" evidence="7">
    <location>
        <begin position="409"/>
        <end position="444"/>
    </location>
</feature>
<organism evidence="8 9">
    <name type="scientific">Dreissena polymorpha</name>
    <name type="common">Zebra mussel</name>
    <name type="synonym">Mytilus polymorpha</name>
    <dbReference type="NCBI Taxonomy" id="45954"/>
    <lineage>
        <taxon>Eukaryota</taxon>
        <taxon>Metazoa</taxon>
        <taxon>Spiralia</taxon>
        <taxon>Lophotrochozoa</taxon>
        <taxon>Mollusca</taxon>
        <taxon>Bivalvia</taxon>
        <taxon>Autobranchia</taxon>
        <taxon>Heteroconchia</taxon>
        <taxon>Euheterodonta</taxon>
        <taxon>Imparidentia</taxon>
        <taxon>Neoheterodontei</taxon>
        <taxon>Myida</taxon>
        <taxon>Dreissenoidea</taxon>
        <taxon>Dreissenidae</taxon>
        <taxon>Dreissena</taxon>
    </lineage>
</organism>
<feature type="disulfide bond" evidence="6">
    <location>
        <begin position="476"/>
        <end position="485"/>
    </location>
</feature>
<feature type="domain" description="EGF-like" evidence="7">
    <location>
        <begin position="34"/>
        <end position="70"/>
    </location>
</feature>
<dbReference type="AlphaFoldDB" id="A0A9D4LZ61"/>
<feature type="domain" description="EGF-like" evidence="7">
    <location>
        <begin position="138"/>
        <end position="171"/>
    </location>
</feature>
<dbReference type="EMBL" id="JAIWYP010000002">
    <property type="protein sequence ID" value="KAH3866424.1"/>
    <property type="molecule type" value="Genomic_DNA"/>
</dbReference>
<feature type="disulfide bond" evidence="6">
    <location>
        <begin position="418"/>
        <end position="435"/>
    </location>
</feature>
<sequence>VSLAEECHRSGDCHITTCTHGGELKCNNRTCVCVPHPCASHPCQNHGVCEEQHGIYLCKCPHGFSGTNCEATNICAQQPHVCNDHGSCQPTDQSPFYKCGCLAGYSGSNCSIQSLSTPHTTHLPTTTRAHASHATTAVPHPCASHPCKNHGNCEEQHGKYLCKCQGGFHGTNCEANPCDSSPCLNGGTCTASAQSPFYHCKCRPGYRQHNCSEHPCDHAYTCQHGGTCEPTLQYPFYHCNCSLGHTGQHCQDNACKAQPCHNGGTCHVTNKDPYYFCECAHGHSNRNCLYDPCHSRPCFNGATCTATTTSPFYQCQCAPGFHYEQCQFLIETPTSSTHAPQNTTTQKPTYITTLASTNGSMLVSTNGLTLMPTTFTTTDVPAHSTTLTLTNGPASSTTKSHISVNTTIGTNHCDSSPCLNGGTCTASAQLPFYHCICRPGYDHQNCSVHPCNRDHVCLHGGTCEPISQFPFYHCNCSHGHTGQHCEDRVKTTTSSNHAPSNTTTHQPTNITTLAPSSGPTLVSTNGPALVSTNGPTLMSTTFTTTDVPTHAPTNVPASSTTQSHVSVNKTMGNSKFCLACDDAVSPHTCDKITICGSHEICYVDSYVTSVGSIRFNLGCRDVQQCGVTDSGIGKRSKEELQLPLNVMASDEGNILCTQCCNGSLCNAGGCVSDAFAPISPDVRGPVCFNCEQQANIDDCYKIRICGRDEMCQIEANLTSAAGHQAFWRTRCVHEPTCRSAQVIQSQLMAHGKPCTIACCKEDLCNQSCPGSS</sequence>
<dbReference type="PROSITE" id="PS50026">
    <property type="entry name" value="EGF_3"/>
    <property type="match status" value="9"/>
</dbReference>
<feature type="disulfide bond" evidence="6">
    <location>
        <begin position="241"/>
        <end position="250"/>
    </location>
</feature>
<dbReference type="SMART" id="SM00179">
    <property type="entry name" value="EGF_CA"/>
    <property type="match status" value="8"/>
</dbReference>
<dbReference type="PROSITE" id="PS00022">
    <property type="entry name" value="EGF_1"/>
    <property type="match status" value="3"/>
</dbReference>
<dbReference type="Pfam" id="PF00008">
    <property type="entry name" value="EGF"/>
    <property type="match status" value="4"/>
</dbReference>
<evidence type="ECO:0000256" key="2">
    <source>
        <dbReference type="ARBA" id="ARBA00022729"/>
    </source>
</evidence>
<dbReference type="InterPro" id="IPR051022">
    <property type="entry name" value="Notch_Cell-Fate_Det"/>
</dbReference>
<feature type="disulfide bond" evidence="6">
    <location>
        <begin position="183"/>
        <end position="200"/>
    </location>
</feature>
<evidence type="ECO:0000256" key="5">
    <source>
        <dbReference type="ARBA" id="ARBA00023180"/>
    </source>
</evidence>
<evidence type="ECO:0000256" key="3">
    <source>
        <dbReference type="ARBA" id="ARBA00022737"/>
    </source>
</evidence>
<evidence type="ECO:0000313" key="9">
    <source>
        <dbReference type="Proteomes" id="UP000828390"/>
    </source>
</evidence>
<feature type="non-terminal residue" evidence="8">
    <location>
        <position position="1"/>
    </location>
</feature>
<feature type="domain" description="EGF-like" evidence="7">
    <location>
        <begin position="71"/>
        <end position="111"/>
    </location>
</feature>
<evidence type="ECO:0000256" key="6">
    <source>
        <dbReference type="PROSITE-ProRule" id="PRU00076"/>
    </source>
</evidence>
<feature type="disulfide bond" evidence="6">
    <location>
        <begin position="222"/>
        <end position="239"/>
    </location>
</feature>
<feature type="disulfide bond" evidence="6">
    <location>
        <begin position="457"/>
        <end position="474"/>
    </location>
</feature>
<feature type="domain" description="EGF-like" evidence="7">
    <location>
        <begin position="174"/>
        <end position="212"/>
    </location>
</feature>
<dbReference type="Proteomes" id="UP000828390">
    <property type="component" value="Unassembled WGS sequence"/>
</dbReference>
<keyword evidence="5" id="KW-0325">Glycoprotein</keyword>
<evidence type="ECO:0000256" key="1">
    <source>
        <dbReference type="ARBA" id="ARBA00022536"/>
    </source>
</evidence>
<reference evidence="8" key="1">
    <citation type="journal article" date="2019" name="bioRxiv">
        <title>The Genome of the Zebra Mussel, Dreissena polymorpha: A Resource for Invasive Species Research.</title>
        <authorList>
            <person name="McCartney M.A."/>
            <person name="Auch B."/>
            <person name="Kono T."/>
            <person name="Mallez S."/>
            <person name="Zhang Y."/>
            <person name="Obille A."/>
            <person name="Becker A."/>
            <person name="Abrahante J.E."/>
            <person name="Garbe J."/>
            <person name="Badalamenti J.P."/>
            <person name="Herman A."/>
            <person name="Mangelson H."/>
            <person name="Liachko I."/>
            <person name="Sullivan S."/>
            <person name="Sone E.D."/>
            <person name="Koren S."/>
            <person name="Silverstein K.A.T."/>
            <person name="Beckman K.B."/>
            <person name="Gohl D.M."/>
        </authorList>
    </citation>
    <scope>NUCLEOTIDE SEQUENCE</scope>
    <source>
        <strain evidence="8">Duluth1</strain>
        <tissue evidence="8">Whole animal</tissue>
    </source>
</reference>
<feature type="disulfide bond" evidence="6">
    <location>
        <begin position="317"/>
        <end position="326"/>
    </location>
</feature>
<keyword evidence="3" id="KW-0677">Repeat</keyword>
<feature type="domain" description="EGF-like" evidence="7">
    <location>
        <begin position="289"/>
        <end position="327"/>
    </location>
</feature>
<dbReference type="PROSITE" id="PS01186">
    <property type="entry name" value="EGF_2"/>
    <property type="match status" value="4"/>
</dbReference>
<feature type="disulfide bond" evidence="6">
    <location>
        <begin position="260"/>
        <end position="277"/>
    </location>
</feature>
<feature type="disulfide bond" evidence="6">
    <location>
        <begin position="60"/>
        <end position="69"/>
    </location>
</feature>
<comment type="caution">
    <text evidence="8">The sequence shown here is derived from an EMBL/GenBank/DDBJ whole genome shotgun (WGS) entry which is preliminary data.</text>
</comment>
<dbReference type="SUPFAM" id="SSF57196">
    <property type="entry name" value="EGF/Laminin"/>
    <property type="match status" value="9"/>
</dbReference>
<accession>A0A9D4LZ61</accession>
<dbReference type="InterPro" id="IPR001881">
    <property type="entry name" value="EGF-like_Ca-bd_dom"/>
</dbReference>
<evidence type="ECO:0000256" key="4">
    <source>
        <dbReference type="ARBA" id="ARBA00023157"/>
    </source>
</evidence>
<feature type="disulfide bond" evidence="6">
    <location>
        <begin position="298"/>
        <end position="315"/>
    </location>
</feature>
<dbReference type="SMART" id="SM00181">
    <property type="entry name" value="EGF"/>
    <property type="match status" value="9"/>
</dbReference>
<dbReference type="InterPro" id="IPR000742">
    <property type="entry name" value="EGF"/>
</dbReference>
<evidence type="ECO:0000313" key="8">
    <source>
        <dbReference type="EMBL" id="KAH3866424.1"/>
    </source>
</evidence>
<comment type="caution">
    <text evidence="6">Lacks conserved residue(s) required for the propagation of feature annotation.</text>
</comment>
<keyword evidence="1 6" id="KW-0245">EGF-like domain</keyword>
<reference evidence="8" key="2">
    <citation type="submission" date="2020-11" db="EMBL/GenBank/DDBJ databases">
        <authorList>
            <person name="McCartney M.A."/>
            <person name="Auch B."/>
            <person name="Kono T."/>
            <person name="Mallez S."/>
            <person name="Becker A."/>
            <person name="Gohl D.M."/>
            <person name="Silverstein K.A.T."/>
            <person name="Koren S."/>
            <person name="Bechman K.B."/>
            <person name="Herman A."/>
            <person name="Abrahante J.E."/>
            <person name="Garbe J."/>
        </authorList>
    </citation>
    <scope>NUCLEOTIDE SEQUENCE</scope>
    <source>
        <strain evidence="8">Duluth1</strain>
        <tissue evidence="8">Whole animal</tissue>
    </source>
</reference>
<protein>
    <recommendedName>
        <fullName evidence="7">EGF-like domain-containing protein</fullName>
    </recommendedName>
</protein>
<gene>
    <name evidence="8" type="ORF">DPMN_029487</name>
</gene>
<dbReference type="PANTHER" id="PTHR24049">
    <property type="entry name" value="CRUMBS FAMILY MEMBER"/>
    <property type="match status" value="1"/>
</dbReference>
<evidence type="ECO:0000259" key="7">
    <source>
        <dbReference type="PROSITE" id="PS50026"/>
    </source>
</evidence>
<feature type="disulfide bond" evidence="6">
    <location>
        <begin position="82"/>
        <end position="99"/>
    </location>
</feature>
<dbReference type="FunFam" id="2.10.25.10:FF:000255">
    <property type="entry name" value="Sushi, nidogen and EGF-like domains 1"/>
    <property type="match status" value="1"/>
</dbReference>
<feature type="disulfide bond" evidence="6">
    <location>
        <begin position="101"/>
        <end position="110"/>
    </location>
</feature>
<feature type="domain" description="EGF-like" evidence="7">
    <location>
        <begin position="447"/>
        <end position="486"/>
    </location>
</feature>
<dbReference type="GO" id="GO:0005509">
    <property type="term" value="F:calcium ion binding"/>
    <property type="evidence" value="ECO:0007669"/>
    <property type="project" value="InterPro"/>
</dbReference>
<keyword evidence="2" id="KW-0732">Signal</keyword>
<name>A0A9D4LZ61_DREPO</name>
<keyword evidence="9" id="KW-1185">Reference proteome</keyword>
<dbReference type="CDD" id="cd00054">
    <property type="entry name" value="EGF_CA"/>
    <property type="match status" value="2"/>
</dbReference>
<keyword evidence="4 6" id="KW-1015">Disulfide bond</keyword>